<dbReference type="Proteomes" id="UP001162156">
    <property type="component" value="Unassembled WGS sequence"/>
</dbReference>
<protein>
    <recommendedName>
        <fullName evidence="3">HTH CENPB-type domain-containing protein</fullName>
    </recommendedName>
</protein>
<accession>A0AAV8WJG1</accession>
<gene>
    <name evidence="1" type="ORF">NQ314_020902</name>
</gene>
<reference evidence="1" key="1">
    <citation type="journal article" date="2023" name="Insect Mol. Biol.">
        <title>Genome sequencing provides insights into the evolution of gene families encoding plant cell wall-degrading enzymes in longhorned beetles.</title>
        <authorList>
            <person name="Shin N.R."/>
            <person name="Okamura Y."/>
            <person name="Kirsch R."/>
            <person name="Pauchet Y."/>
        </authorList>
    </citation>
    <scope>NUCLEOTIDE SEQUENCE</scope>
    <source>
        <strain evidence="1">RBIC_L_NR</strain>
    </source>
</reference>
<sequence length="127" mass="14836">MYGLLTCASWGFPLTQHDIKVSVKNYLDNMDKTEKRFKNNQPGADWFKKFVKRHPQITVRYSENIKKVRAGMSYDTVNNYFSELKETIDGVLPSNIINFDETNFTDNLGSVKFVVRPRKSDRHQKVV</sequence>
<dbReference type="AlphaFoldDB" id="A0AAV8WJG1"/>
<name>A0AAV8WJG1_9CUCU</name>
<evidence type="ECO:0008006" key="3">
    <source>
        <dbReference type="Google" id="ProtNLM"/>
    </source>
</evidence>
<dbReference type="EMBL" id="JANEYF010005800">
    <property type="protein sequence ID" value="KAJ8926687.1"/>
    <property type="molecule type" value="Genomic_DNA"/>
</dbReference>
<proteinExistence type="predicted"/>
<keyword evidence="2" id="KW-1185">Reference proteome</keyword>
<evidence type="ECO:0000313" key="1">
    <source>
        <dbReference type="EMBL" id="KAJ8926687.1"/>
    </source>
</evidence>
<comment type="caution">
    <text evidence="1">The sequence shown here is derived from an EMBL/GenBank/DDBJ whole genome shotgun (WGS) entry which is preliminary data.</text>
</comment>
<organism evidence="1 2">
    <name type="scientific">Rhamnusium bicolor</name>
    <dbReference type="NCBI Taxonomy" id="1586634"/>
    <lineage>
        <taxon>Eukaryota</taxon>
        <taxon>Metazoa</taxon>
        <taxon>Ecdysozoa</taxon>
        <taxon>Arthropoda</taxon>
        <taxon>Hexapoda</taxon>
        <taxon>Insecta</taxon>
        <taxon>Pterygota</taxon>
        <taxon>Neoptera</taxon>
        <taxon>Endopterygota</taxon>
        <taxon>Coleoptera</taxon>
        <taxon>Polyphaga</taxon>
        <taxon>Cucujiformia</taxon>
        <taxon>Chrysomeloidea</taxon>
        <taxon>Cerambycidae</taxon>
        <taxon>Lepturinae</taxon>
        <taxon>Rhagiini</taxon>
        <taxon>Rhamnusium</taxon>
    </lineage>
</organism>
<evidence type="ECO:0000313" key="2">
    <source>
        <dbReference type="Proteomes" id="UP001162156"/>
    </source>
</evidence>